<keyword evidence="3" id="KW-1185">Reference proteome</keyword>
<gene>
    <name evidence="2" type="ORF">PLOB_00040268</name>
</gene>
<comment type="caution">
    <text evidence="2">The sequence shown here is derived from an EMBL/GenBank/DDBJ whole genome shotgun (WGS) entry which is preliminary data.</text>
</comment>
<evidence type="ECO:0000313" key="2">
    <source>
        <dbReference type="EMBL" id="CAH3138692.1"/>
    </source>
</evidence>
<evidence type="ECO:0000256" key="1">
    <source>
        <dbReference type="SAM" id="Phobius"/>
    </source>
</evidence>
<sequence length="248" mass="27202">MATRSDLQGPYEGFDWKLFCQMPSCPFNTDGIKISSWWLFLCICYLSCFLIGIIFTVNGFASMGNEMAAVGVGLVIVGASLAIVCDVLRRLGVGWTKIVPESPYPSRQFVHTSGEFGFPIPFLPGYPGFCSGGEETRCNSPPPYVNSPHGDDSVARPTITCINESESQAVVSIRDNPAGRYSTTSETPRCETIITENLRQAALVLVTPTGIEHRTLNPPPPPYDFASADREDRISWLYDTPPPYGDFV</sequence>
<keyword evidence="1" id="KW-0812">Transmembrane</keyword>
<feature type="transmembrane region" description="Helical" evidence="1">
    <location>
        <begin position="67"/>
        <end position="88"/>
    </location>
</feature>
<dbReference type="Proteomes" id="UP001159405">
    <property type="component" value="Unassembled WGS sequence"/>
</dbReference>
<keyword evidence="1" id="KW-0472">Membrane</keyword>
<evidence type="ECO:0000313" key="3">
    <source>
        <dbReference type="Proteomes" id="UP001159405"/>
    </source>
</evidence>
<dbReference type="EMBL" id="CALNXK010000061">
    <property type="protein sequence ID" value="CAH3138692.1"/>
    <property type="molecule type" value="Genomic_DNA"/>
</dbReference>
<name>A0ABN8PDX4_9CNID</name>
<protein>
    <recommendedName>
        <fullName evidence="4">Transmembrane protein</fullName>
    </recommendedName>
</protein>
<keyword evidence="1" id="KW-1133">Transmembrane helix</keyword>
<feature type="transmembrane region" description="Helical" evidence="1">
    <location>
        <begin position="37"/>
        <end position="61"/>
    </location>
</feature>
<reference evidence="2 3" key="1">
    <citation type="submission" date="2022-05" db="EMBL/GenBank/DDBJ databases">
        <authorList>
            <consortium name="Genoscope - CEA"/>
            <person name="William W."/>
        </authorList>
    </citation>
    <scope>NUCLEOTIDE SEQUENCE [LARGE SCALE GENOMIC DNA]</scope>
</reference>
<evidence type="ECO:0008006" key="4">
    <source>
        <dbReference type="Google" id="ProtNLM"/>
    </source>
</evidence>
<proteinExistence type="predicted"/>
<organism evidence="2 3">
    <name type="scientific">Porites lobata</name>
    <dbReference type="NCBI Taxonomy" id="104759"/>
    <lineage>
        <taxon>Eukaryota</taxon>
        <taxon>Metazoa</taxon>
        <taxon>Cnidaria</taxon>
        <taxon>Anthozoa</taxon>
        <taxon>Hexacorallia</taxon>
        <taxon>Scleractinia</taxon>
        <taxon>Fungiina</taxon>
        <taxon>Poritidae</taxon>
        <taxon>Porites</taxon>
    </lineage>
</organism>
<accession>A0ABN8PDX4</accession>